<dbReference type="AlphaFoldDB" id="A0AAE0AXH8"/>
<gene>
    <name evidence="1" type="ORF">Dsin_005402</name>
</gene>
<organism evidence="1 2">
    <name type="scientific">Dipteronia sinensis</name>
    <dbReference type="NCBI Taxonomy" id="43782"/>
    <lineage>
        <taxon>Eukaryota</taxon>
        <taxon>Viridiplantae</taxon>
        <taxon>Streptophyta</taxon>
        <taxon>Embryophyta</taxon>
        <taxon>Tracheophyta</taxon>
        <taxon>Spermatophyta</taxon>
        <taxon>Magnoliopsida</taxon>
        <taxon>eudicotyledons</taxon>
        <taxon>Gunneridae</taxon>
        <taxon>Pentapetalae</taxon>
        <taxon>rosids</taxon>
        <taxon>malvids</taxon>
        <taxon>Sapindales</taxon>
        <taxon>Sapindaceae</taxon>
        <taxon>Hippocastanoideae</taxon>
        <taxon>Acereae</taxon>
        <taxon>Dipteronia</taxon>
    </lineage>
</organism>
<reference evidence="1" key="1">
    <citation type="journal article" date="2023" name="Plant J.">
        <title>Genome sequences and population genomics provide insights into the demographic history, inbreeding, and mutation load of two 'living fossil' tree species of Dipteronia.</title>
        <authorList>
            <person name="Feng Y."/>
            <person name="Comes H.P."/>
            <person name="Chen J."/>
            <person name="Zhu S."/>
            <person name="Lu R."/>
            <person name="Zhang X."/>
            <person name="Li P."/>
            <person name="Qiu J."/>
            <person name="Olsen K.M."/>
            <person name="Qiu Y."/>
        </authorList>
    </citation>
    <scope>NUCLEOTIDE SEQUENCE</scope>
    <source>
        <strain evidence="1">NBL</strain>
    </source>
</reference>
<evidence type="ECO:0000313" key="2">
    <source>
        <dbReference type="Proteomes" id="UP001281410"/>
    </source>
</evidence>
<evidence type="ECO:0000313" key="1">
    <source>
        <dbReference type="EMBL" id="KAK3225540.1"/>
    </source>
</evidence>
<dbReference type="Proteomes" id="UP001281410">
    <property type="component" value="Unassembled WGS sequence"/>
</dbReference>
<proteinExistence type="predicted"/>
<name>A0AAE0AXH8_9ROSI</name>
<sequence>MRFKGLAKEARLVEVLKDVEERGSQRAREKAKRILQMMKGRGGEDDDEEIDWEGVMETGGLSRTRYRVGSPVMGSNGF</sequence>
<protein>
    <submittedName>
        <fullName evidence="1">Uncharacterized protein</fullName>
    </submittedName>
</protein>
<comment type="caution">
    <text evidence="1">The sequence shown here is derived from an EMBL/GenBank/DDBJ whole genome shotgun (WGS) entry which is preliminary data.</text>
</comment>
<accession>A0AAE0AXH8</accession>
<keyword evidence="2" id="KW-1185">Reference proteome</keyword>
<dbReference type="EMBL" id="JANJYJ010000002">
    <property type="protein sequence ID" value="KAK3225540.1"/>
    <property type="molecule type" value="Genomic_DNA"/>
</dbReference>